<name>A0A5A7PN87_STRAF</name>
<dbReference type="OrthoDB" id="1907763at2759"/>
<dbReference type="EMBL" id="BKCP01004838">
    <property type="protein sequence ID" value="GER33972.1"/>
    <property type="molecule type" value="Genomic_DNA"/>
</dbReference>
<evidence type="ECO:0000313" key="2">
    <source>
        <dbReference type="Proteomes" id="UP000325081"/>
    </source>
</evidence>
<reference evidence="2" key="1">
    <citation type="journal article" date="2019" name="Curr. Biol.">
        <title>Genome Sequence of Striga asiatica Provides Insight into the Evolution of Plant Parasitism.</title>
        <authorList>
            <person name="Yoshida S."/>
            <person name="Kim S."/>
            <person name="Wafula E.K."/>
            <person name="Tanskanen J."/>
            <person name="Kim Y.M."/>
            <person name="Honaas L."/>
            <person name="Yang Z."/>
            <person name="Spallek T."/>
            <person name="Conn C.E."/>
            <person name="Ichihashi Y."/>
            <person name="Cheong K."/>
            <person name="Cui S."/>
            <person name="Der J.P."/>
            <person name="Gundlach H."/>
            <person name="Jiao Y."/>
            <person name="Hori C."/>
            <person name="Ishida J.K."/>
            <person name="Kasahara H."/>
            <person name="Kiba T."/>
            <person name="Kim M.S."/>
            <person name="Koo N."/>
            <person name="Laohavisit A."/>
            <person name="Lee Y.H."/>
            <person name="Lumba S."/>
            <person name="McCourt P."/>
            <person name="Mortimer J.C."/>
            <person name="Mutuku J.M."/>
            <person name="Nomura T."/>
            <person name="Sasaki-Sekimoto Y."/>
            <person name="Seto Y."/>
            <person name="Wang Y."/>
            <person name="Wakatake T."/>
            <person name="Sakakibara H."/>
            <person name="Demura T."/>
            <person name="Yamaguchi S."/>
            <person name="Yoneyama K."/>
            <person name="Manabe R.I."/>
            <person name="Nelson D.C."/>
            <person name="Schulman A.H."/>
            <person name="Timko M.P."/>
            <person name="dePamphilis C.W."/>
            <person name="Choi D."/>
            <person name="Shirasu K."/>
        </authorList>
    </citation>
    <scope>NUCLEOTIDE SEQUENCE [LARGE SCALE GENOMIC DNA]</scope>
    <source>
        <strain evidence="2">cv. UVA1</strain>
    </source>
</reference>
<organism evidence="1 2">
    <name type="scientific">Striga asiatica</name>
    <name type="common">Asiatic witchweed</name>
    <name type="synonym">Buchnera asiatica</name>
    <dbReference type="NCBI Taxonomy" id="4170"/>
    <lineage>
        <taxon>Eukaryota</taxon>
        <taxon>Viridiplantae</taxon>
        <taxon>Streptophyta</taxon>
        <taxon>Embryophyta</taxon>
        <taxon>Tracheophyta</taxon>
        <taxon>Spermatophyta</taxon>
        <taxon>Magnoliopsida</taxon>
        <taxon>eudicotyledons</taxon>
        <taxon>Gunneridae</taxon>
        <taxon>Pentapetalae</taxon>
        <taxon>asterids</taxon>
        <taxon>lamiids</taxon>
        <taxon>Lamiales</taxon>
        <taxon>Orobanchaceae</taxon>
        <taxon>Buchnereae</taxon>
        <taxon>Striga</taxon>
    </lineage>
</organism>
<dbReference type="AlphaFoldDB" id="A0A5A7PN87"/>
<gene>
    <name evidence="1" type="ORF">STAS_10148</name>
</gene>
<sequence>MRAARRPVNATFWYDDFLFRFGNVSDLWRQRPLGSRRQTKIMKTVAMDYFEEAREQSDNVTMAMEVDDADSSLDMFREGPVLDLHRLADAEFFNFFQDDFDDEDIN</sequence>
<evidence type="ECO:0000313" key="1">
    <source>
        <dbReference type="EMBL" id="GER33972.1"/>
    </source>
</evidence>
<protein>
    <submittedName>
        <fullName evidence="1">Small acidic protein 2</fullName>
    </submittedName>
</protein>
<proteinExistence type="predicted"/>
<dbReference type="Proteomes" id="UP000325081">
    <property type="component" value="Unassembled WGS sequence"/>
</dbReference>
<comment type="caution">
    <text evidence="1">The sequence shown here is derived from an EMBL/GenBank/DDBJ whole genome shotgun (WGS) entry which is preliminary data.</text>
</comment>
<keyword evidence="2" id="KW-1185">Reference proteome</keyword>
<accession>A0A5A7PN87</accession>